<protein>
    <submittedName>
        <fullName evidence="3">Uncharacterized protein</fullName>
    </submittedName>
</protein>
<gene>
    <name evidence="3" type="ORF">ACMD2_12201</name>
</gene>
<feature type="region of interest" description="Disordered" evidence="1">
    <location>
        <begin position="17"/>
        <end position="42"/>
    </location>
</feature>
<sequence>MTMAADCTSSRQSLSLLGSTCESPGTAPLKRKSEVRLRRTSSGVTPSTVRAVGSAWWSRSTATMSGSTISAATWSGVFPAGRRAVDVGGAELEERLRDLAAAVLDGVVQRQRLVEVEPLPHHHQLHELHVRRVQRPPHAAHLVVVLVGGVEVDGGPREGGDEGGGRRRGGSCGAPTLVLVLVVVLVVVVVAEGGAEAELFDPGDDVDGEVLREDFGGRPDLATRCEQAAHSWCSSCFRDASSTFITSSIDAFSTIAASCFCTTTTTAAAATTATATI</sequence>
<dbReference type="Proteomes" id="UP000092600">
    <property type="component" value="Unassembled WGS sequence"/>
</dbReference>
<evidence type="ECO:0000256" key="2">
    <source>
        <dbReference type="SAM" id="Phobius"/>
    </source>
</evidence>
<dbReference type="AlphaFoldDB" id="A0A199V809"/>
<evidence type="ECO:0000313" key="3">
    <source>
        <dbReference type="EMBL" id="OAY73148.1"/>
    </source>
</evidence>
<feature type="transmembrane region" description="Helical" evidence="2">
    <location>
        <begin position="172"/>
        <end position="191"/>
    </location>
</feature>
<keyword evidence="2" id="KW-1133">Transmembrane helix</keyword>
<organism evidence="3 4">
    <name type="scientific">Ananas comosus</name>
    <name type="common">Pineapple</name>
    <name type="synonym">Ananas ananas</name>
    <dbReference type="NCBI Taxonomy" id="4615"/>
    <lineage>
        <taxon>Eukaryota</taxon>
        <taxon>Viridiplantae</taxon>
        <taxon>Streptophyta</taxon>
        <taxon>Embryophyta</taxon>
        <taxon>Tracheophyta</taxon>
        <taxon>Spermatophyta</taxon>
        <taxon>Magnoliopsida</taxon>
        <taxon>Liliopsida</taxon>
        <taxon>Poales</taxon>
        <taxon>Bromeliaceae</taxon>
        <taxon>Bromelioideae</taxon>
        <taxon>Ananas</taxon>
    </lineage>
</organism>
<accession>A0A199V809</accession>
<evidence type="ECO:0000256" key="1">
    <source>
        <dbReference type="SAM" id="MobiDB-lite"/>
    </source>
</evidence>
<keyword evidence="2" id="KW-0812">Transmembrane</keyword>
<dbReference type="EMBL" id="LSRQ01002821">
    <property type="protein sequence ID" value="OAY73148.1"/>
    <property type="molecule type" value="Genomic_DNA"/>
</dbReference>
<keyword evidence="2" id="KW-0472">Membrane</keyword>
<reference evidence="3 4" key="1">
    <citation type="journal article" date="2016" name="DNA Res.">
        <title>The draft genome of MD-2 pineapple using hybrid error correction of long reads.</title>
        <authorList>
            <person name="Redwan R.M."/>
            <person name="Saidin A."/>
            <person name="Kumar S.V."/>
        </authorList>
    </citation>
    <scope>NUCLEOTIDE SEQUENCE [LARGE SCALE GENOMIC DNA]</scope>
    <source>
        <strain evidence="4">cv. MD2</strain>
        <tissue evidence="3">Leaf</tissue>
    </source>
</reference>
<evidence type="ECO:0000313" key="4">
    <source>
        <dbReference type="Proteomes" id="UP000092600"/>
    </source>
</evidence>
<comment type="caution">
    <text evidence="3">The sequence shown here is derived from an EMBL/GenBank/DDBJ whole genome shotgun (WGS) entry which is preliminary data.</text>
</comment>
<proteinExistence type="predicted"/>
<name>A0A199V809_ANACO</name>